<reference evidence="1" key="1">
    <citation type="submission" date="2020-05" db="EMBL/GenBank/DDBJ databases">
        <authorList>
            <person name="Chiriac C."/>
            <person name="Salcher M."/>
            <person name="Ghai R."/>
            <person name="Kavagutti S V."/>
        </authorList>
    </citation>
    <scope>NUCLEOTIDE SEQUENCE</scope>
</reference>
<evidence type="ECO:0000313" key="1">
    <source>
        <dbReference type="EMBL" id="CAB5230193.1"/>
    </source>
</evidence>
<gene>
    <name evidence="1" type="ORF">UFOVP1562_45</name>
</gene>
<name>A0A6J7XJS6_9CAUD</name>
<dbReference type="EMBL" id="LR798411">
    <property type="protein sequence ID" value="CAB5230193.1"/>
    <property type="molecule type" value="Genomic_DNA"/>
</dbReference>
<proteinExistence type="predicted"/>
<organism evidence="1">
    <name type="scientific">uncultured Caudovirales phage</name>
    <dbReference type="NCBI Taxonomy" id="2100421"/>
    <lineage>
        <taxon>Viruses</taxon>
        <taxon>Duplodnaviria</taxon>
        <taxon>Heunggongvirae</taxon>
        <taxon>Uroviricota</taxon>
        <taxon>Caudoviricetes</taxon>
        <taxon>Peduoviridae</taxon>
        <taxon>Maltschvirus</taxon>
        <taxon>Maltschvirus maltsch</taxon>
    </lineage>
</organism>
<protein>
    <submittedName>
        <fullName evidence="1">Uncharacterized protein</fullName>
    </submittedName>
</protein>
<accession>A0A6J7XJS6</accession>
<sequence length="88" mass="9768">MQRVMQAKYPGRCAVSGAAIYPGDTIKFDTSTRKAWLCEHDDAGVYIAQRTATKPGYVSDVFRFGNKEFYRNKAGRCEDAPCCGCCTI</sequence>